<keyword evidence="2" id="KW-0251">Elongation factor</keyword>
<name>A0ABW3NS29_9FLAO</name>
<evidence type="ECO:0000313" key="2">
    <source>
        <dbReference type="EMBL" id="MFD1095845.1"/>
    </source>
</evidence>
<dbReference type="Proteomes" id="UP001597131">
    <property type="component" value="Unassembled WGS sequence"/>
</dbReference>
<keyword evidence="2" id="KW-0648">Protein biosynthesis</keyword>
<keyword evidence="1" id="KW-0175">Coiled coil</keyword>
<protein>
    <submittedName>
        <fullName evidence="2">Transcription elongation factor</fullName>
    </submittedName>
</protein>
<feature type="coiled-coil region" evidence="1">
    <location>
        <begin position="13"/>
        <end position="78"/>
    </location>
</feature>
<evidence type="ECO:0000313" key="3">
    <source>
        <dbReference type="Proteomes" id="UP001597131"/>
    </source>
</evidence>
<keyword evidence="3" id="KW-1185">Reference proteome</keyword>
<reference evidence="3" key="1">
    <citation type="journal article" date="2019" name="Int. J. Syst. Evol. Microbiol.">
        <title>The Global Catalogue of Microorganisms (GCM) 10K type strain sequencing project: providing services to taxonomists for standard genome sequencing and annotation.</title>
        <authorList>
            <consortium name="The Broad Institute Genomics Platform"/>
            <consortium name="The Broad Institute Genome Sequencing Center for Infectious Disease"/>
            <person name="Wu L."/>
            <person name="Ma J."/>
        </authorList>
    </citation>
    <scope>NUCLEOTIDE SEQUENCE [LARGE SCALE GENOMIC DNA]</scope>
    <source>
        <strain evidence="3">CCUG 64793</strain>
    </source>
</reference>
<organism evidence="2 3">
    <name type="scientific">Salegentibacter chungangensis</name>
    <dbReference type="NCBI Taxonomy" id="1335724"/>
    <lineage>
        <taxon>Bacteria</taxon>
        <taxon>Pseudomonadati</taxon>
        <taxon>Bacteroidota</taxon>
        <taxon>Flavobacteriia</taxon>
        <taxon>Flavobacteriales</taxon>
        <taxon>Flavobacteriaceae</taxon>
        <taxon>Salegentibacter</taxon>
    </lineage>
</organism>
<accession>A0ABW3NS29</accession>
<dbReference type="GO" id="GO:0003746">
    <property type="term" value="F:translation elongation factor activity"/>
    <property type="evidence" value="ECO:0007669"/>
    <property type="project" value="UniProtKB-KW"/>
</dbReference>
<proteinExistence type="predicted"/>
<evidence type="ECO:0000256" key="1">
    <source>
        <dbReference type="SAM" id="Coils"/>
    </source>
</evidence>
<sequence length="149" mass="17336">MINNKKELFIKCEDAVNDKIDKYEKELDMIRESMEANDVKTDYDEDNKGQLLNDFEKYAARLNEAREMKEKLESIDREHYSETVDFGSVVETQDHYYYVSVPVGEVELEDGSTVFTISTEAPIYEHLKGKKAGDSFSFNNNEFKIVNVH</sequence>
<gene>
    <name evidence="2" type="ORF">ACFQ3Q_08800</name>
</gene>
<comment type="caution">
    <text evidence="2">The sequence shown here is derived from an EMBL/GenBank/DDBJ whole genome shotgun (WGS) entry which is preliminary data.</text>
</comment>
<dbReference type="EMBL" id="JBHTLI010000001">
    <property type="protein sequence ID" value="MFD1095845.1"/>
    <property type="molecule type" value="Genomic_DNA"/>
</dbReference>
<dbReference type="RefSeq" id="WP_380744918.1">
    <property type="nucleotide sequence ID" value="NZ_JBHTLI010000001.1"/>
</dbReference>